<sequence length="73" mass="7387">MAARKKSKAREVAEEVGAEIGFNILLEAPEAAARIALSATRATGRLALDAGEAVLDAGGKLIEGVVEGVGDVL</sequence>
<keyword evidence="2" id="KW-1185">Reference proteome</keyword>
<gene>
    <name evidence="1" type="ORF">ACFOMD_06225</name>
</gene>
<organism evidence="1 2">
    <name type="scientific">Sphingoaurantiacus capsulatus</name>
    <dbReference type="NCBI Taxonomy" id="1771310"/>
    <lineage>
        <taxon>Bacteria</taxon>
        <taxon>Pseudomonadati</taxon>
        <taxon>Pseudomonadota</taxon>
        <taxon>Alphaproteobacteria</taxon>
        <taxon>Sphingomonadales</taxon>
        <taxon>Sphingosinicellaceae</taxon>
        <taxon>Sphingoaurantiacus</taxon>
    </lineage>
</organism>
<reference evidence="2" key="1">
    <citation type="journal article" date="2019" name="Int. J. Syst. Evol. Microbiol.">
        <title>The Global Catalogue of Microorganisms (GCM) 10K type strain sequencing project: providing services to taxonomists for standard genome sequencing and annotation.</title>
        <authorList>
            <consortium name="The Broad Institute Genomics Platform"/>
            <consortium name="The Broad Institute Genome Sequencing Center for Infectious Disease"/>
            <person name="Wu L."/>
            <person name="Ma J."/>
        </authorList>
    </citation>
    <scope>NUCLEOTIDE SEQUENCE [LARGE SCALE GENOMIC DNA]</scope>
    <source>
        <strain evidence="2">KCTC 42644</strain>
    </source>
</reference>
<dbReference type="RefSeq" id="WP_380858485.1">
    <property type="nucleotide sequence ID" value="NZ_JBHRXV010000004.1"/>
</dbReference>
<dbReference type="Proteomes" id="UP001595615">
    <property type="component" value="Unassembled WGS sequence"/>
</dbReference>
<dbReference type="EMBL" id="JBHRXV010000004">
    <property type="protein sequence ID" value="MFC3712156.1"/>
    <property type="molecule type" value="Genomic_DNA"/>
</dbReference>
<name>A0ABV7X7R5_9SPHN</name>
<protein>
    <submittedName>
        <fullName evidence="1">Uncharacterized protein</fullName>
    </submittedName>
</protein>
<accession>A0ABV7X7R5</accession>
<evidence type="ECO:0000313" key="2">
    <source>
        <dbReference type="Proteomes" id="UP001595615"/>
    </source>
</evidence>
<comment type="caution">
    <text evidence="1">The sequence shown here is derived from an EMBL/GenBank/DDBJ whole genome shotgun (WGS) entry which is preliminary data.</text>
</comment>
<proteinExistence type="predicted"/>
<evidence type="ECO:0000313" key="1">
    <source>
        <dbReference type="EMBL" id="MFC3712156.1"/>
    </source>
</evidence>